<keyword evidence="12" id="KW-1185">Reference proteome</keyword>
<proteinExistence type="inferred from homology"/>
<reference evidence="11" key="1">
    <citation type="submission" date="2021-01" db="EMBL/GenBank/DDBJ databases">
        <title>Modified the classification status of verrucomicrobia.</title>
        <authorList>
            <person name="Feng X."/>
        </authorList>
    </citation>
    <scope>NUCLEOTIDE SEQUENCE</scope>
    <source>
        <strain evidence="11">KCTC 13126</strain>
    </source>
</reference>
<dbReference type="InterPro" id="IPR049031">
    <property type="entry name" value="T2SSK_SAM-like_1st"/>
</dbReference>
<keyword evidence="9" id="KW-0472">Membrane</keyword>
<evidence type="ECO:0000256" key="7">
    <source>
        <dbReference type="ARBA" id="ARBA00022927"/>
    </source>
</evidence>
<comment type="subcellular location">
    <subcellularLocation>
        <location evidence="1">Cell inner membrane</location>
    </subcellularLocation>
</comment>
<evidence type="ECO:0000256" key="8">
    <source>
        <dbReference type="ARBA" id="ARBA00022989"/>
    </source>
</evidence>
<dbReference type="Pfam" id="PF21687">
    <property type="entry name" value="T2SSK_1st"/>
    <property type="match status" value="1"/>
</dbReference>
<keyword evidence="7" id="KW-0653">Protein transport</keyword>
<evidence type="ECO:0000256" key="6">
    <source>
        <dbReference type="ARBA" id="ARBA00022692"/>
    </source>
</evidence>
<gene>
    <name evidence="11" type="ORF">JIN87_14335</name>
</gene>
<organism evidence="11 12">
    <name type="scientific">Pelagicoccus mobilis</name>
    <dbReference type="NCBI Taxonomy" id="415221"/>
    <lineage>
        <taxon>Bacteria</taxon>
        <taxon>Pseudomonadati</taxon>
        <taxon>Verrucomicrobiota</taxon>
        <taxon>Opitutia</taxon>
        <taxon>Puniceicoccales</taxon>
        <taxon>Pelagicoccaceae</taxon>
        <taxon>Pelagicoccus</taxon>
    </lineage>
</organism>
<keyword evidence="5" id="KW-0997">Cell inner membrane</keyword>
<evidence type="ECO:0000256" key="4">
    <source>
        <dbReference type="ARBA" id="ARBA00022475"/>
    </source>
</evidence>
<evidence type="ECO:0000313" key="11">
    <source>
        <dbReference type="EMBL" id="MBK1878053.1"/>
    </source>
</evidence>
<keyword evidence="4" id="KW-1003">Cell membrane</keyword>
<evidence type="ECO:0000256" key="5">
    <source>
        <dbReference type="ARBA" id="ARBA00022519"/>
    </source>
</evidence>
<feature type="domain" description="T2SS protein K first SAM-like" evidence="10">
    <location>
        <begin position="103"/>
        <end position="174"/>
    </location>
</feature>
<comment type="caution">
    <text evidence="11">The sequence shown here is derived from an EMBL/GenBank/DDBJ whole genome shotgun (WGS) entry which is preliminary data.</text>
</comment>
<dbReference type="AlphaFoldDB" id="A0A934RXC4"/>
<dbReference type="Proteomes" id="UP000617628">
    <property type="component" value="Unassembled WGS sequence"/>
</dbReference>
<name>A0A934RXC4_9BACT</name>
<dbReference type="InterPro" id="IPR038072">
    <property type="entry name" value="GspK_central_sf"/>
</dbReference>
<dbReference type="SUPFAM" id="SSF158544">
    <property type="entry name" value="GspK insert domain-like"/>
    <property type="match status" value="1"/>
</dbReference>
<dbReference type="GO" id="GO:0005886">
    <property type="term" value="C:plasma membrane"/>
    <property type="evidence" value="ECO:0007669"/>
    <property type="project" value="UniProtKB-SubCell"/>
</dbReference>
<keyword evidence="3" id="KW-0813">Transport</keyword>
<protein>
    <submittedName>
        <fullName evidence="11">General secretion pathway protein GspK</fullName>
    </submittedName>
</protein>
<evidence type="ECO:0000256" key="9">
    <source>
        <dbReference type="ARBA" id="ARBA00023136"/>
    </source>
</evidence>
<sequence>MVLVLIVVVSFALTMFIEKAEVEIKSEGYFVKRSELRMDAWSMLEVAVAVLADVKAIDGALYAPNQGWDDPLEYAQVEPREGLEVEFSFIDESGKVDLNTLDRDSLILLFDELGFELDISSRLSDVLLDWIDVDDETRIEGAESEDYSSLELDVHPANQPLKSVEELRYLIDFEEFFFDENGLPLPVFSQLEEAVTVHEVGTLNVNSASSLALRAMADLNEFDKQAIDEFLKGMDGELGTGDDNYFSSSEDISAVLVDVPEGAPLGHQISVLTVKVTVREGGYAYSLIGTLSATTEAPALEQSGESLRYPFLFLDLREQPGADNARPL</sequence>
<keyword evidence="8" id="KW-1133">Transmembrane helix</keyword>
<dbReference type="PANTHER" id="PTHR38831">
    <property type="entry name" value="TYPE II SECRETION SYSTEM PROTEIN K"/>
    <property type="match status" value="1"/>
</dbReference>
<keyword evidence="6" id="KW-0812">Transmembrane</keyword>
<evidence type="ECO:0000256" key="1">
    <source>
        <dbReference type="ARBA" id="ARBA00004533"/>
    </source>
</evidence>
<accession>A0A934RXC4</accession>
<dbReference type="RefSeq" id="WP_200356267.1">
    <property type="nucleotide sequence ID" value="NZ_JAENIL010000025.1"/>
</dbReference>
<dbReference type="Gene3D" id="1.10.40.60">
    <property type="entry name" value="EpsJ-like"/>
    <property type="match status" value="1"/>
</dbReference>
<comment type="similarity">
    <text evidence="2">Belongs to the GSP K family.</text>
</comment>
<dbReference type="GO" id="GO:0009306">
    <property type="term" value="P:protein secretion"/>
    <property type="evidence" value="ECO:0007669"/>
    <property type="project" value="InterPro"/>
</dbReference>
<evidence type="ECO:0000256" key="3">
    <source>
        <dbReference type="ARBA" id="ARBA00022448"/>
    </source>
</evidence>
<evidence type="ECO:0000256" key="2">
    <source>
        <dbReference type="ARBA" id="ARBA00007246"/>
    </source>
</evidence>
<dbReference type="PANTHER" id="PTHR38831:SF2">
    <property type="entry name" value="TYPE II SECRETION SYSTEM PROTEIN K"/>
    <property type="match status" value="1"/>
</dbReference>
<dbReference type="EMBL" id="JAENIL010000025">
    <property type="protein sequence ID" value="MBK1878053.1"/>
    <property type="molecule type" value="Genomic_DNA"/>
</dbReference>
<evidence type="ECO:0000259" key="10">
    <source>
        <dbReference type="Pfam" id="PF21687"/>
    </source>
</evidence>
<dbReference type="InterPro" id="IPR005628">
    <property type="entry name" value="GspK"/>
</dbReference>
<evidence type="ECO:0000313" key="12">
    <source>
        <dbReference type="Proteomes" id="UP000617628"/>
    </source>
</evidence>